<dbReference type="HOGENOM" id="CLU_088863_2_2_10"/>
<dbReference type="SUPFAM" id="SSF53474">
    <property type="entry name" value="alpha/beta-Hydrolases"/>
    <property type="match status" value="1"/>
</dbReference>
<dbReference type="GO" id="GO:0016787">
    <property type="term" value="F:hydrolase activity"/>
    <property type="evidence" value="ECO:0007669"/>
    <property type="project" value="InterPro"/>
</dbReference>
<keyword evidence="2" id="KW-1185">Reference proteome</keyword>
<dbReference type="AlphaFoldDB" id="A0A0E3ZG36"/>
<reference evidence="1 2" key="1">
    <citation type="journal article" date="2015" name="Sci. Rep.">
        <title>Unraveling adaptation of Pontibacter korlensis to radiation and infertility in desert through complete genome and comparative transcriptomic analysis.</title>
        <authorList>
            <person name="Dai J."/>
            <person name="Dai W."/>
            <person name="Qiu C."/>
            <person name="Yang Z."/>
            <person name="Zhang Y."/>
            <person name="Zhou M."/>
            <person name="Zhang L."/>
            <person name="Fang C."/>
            <person name="Gao Q."/>
            <person name="Yang Q."/>
            <person name="Li X."/>
            <person name="Wang Z."/>
            <person name="Wang Z."/>
            <person name="Jia Z."/>
            <person name="Chen X."/>
        </authorList>
    </citation>
    <scope>NUCLEOTIDE SEQUENCE [LARGE SCALE GENOMIC DNA]</scope>
    <source>
        <strain evidence="1 2">X14-1T</strain>
    </source>
</reference>
<protein>
    <recommendedName>
        <fullName evidence="3">Alpha/beta hydrolase</fullName>
    </recommendedName>
</protein>
<gene>
    <name evidence="1" type="ORF">PKOR_12465</name>
</gene>
<dbReference type="Gene3D" id="3.40.50.1820">
    <property type="entry name" value="alpha/beta hydrolase"/>
    <property type="match status" value="1"/>
</dbReference>
<dbReference type="Pfam" id="PF06821">
    <property type="entry name" value="Ser_hydrolase"/>
    <property type="match status" value="1"/>
</dbReference>
<dbReference type="RefSeq" id="WP_046311139.1">
    <property type="nucleotide sequence ID" value="NZ_CBCSCY010000003.1"/>
</dbReference>
<name>A0A0E3ZG36_9BACT</name>
<evidence type="ECO:0000313" key="1">
    <source>
        <dbReference type="EMBL" id="AKD03785.1"/>
    </source>
</evidence>
<accession>A0A0E3ZG36</accession>
<organism evidence="1 2">
    <name type="scientific">Pontibacter korlensis</name>
    <dbReference type="NCBI Taxonomy" id="400092"/>
    <lineage>
        <taxon>Bacteria</taxon>
        <taxon>Pseudomonadati</taxon>
        <taxon>Bacteroidota</taxon>
        <taxon>Cytophagia</taxon>
        <taxon>Cytophagales</taxon>
        <taxon>Hymenobacteraceae</taxon>
        <taxon>Pontibacter</taxon>
    </lineage>
</organism>
<dbReference type="OrthoDB" id="9804993at2"/>
<dbReference type="STRING" id="400092.PKOR_12465"/>
<dbReference type="InterPro" id="IPR010662">
    <property type="entry name" value="RBBP9/YdeN"/>
</dbReference>
<dbReference type="KEGG" id="pko:PKOR_12465"/>
<sequence>MQQSTVILVPGLGDSGPQHWQTLWQQHHPSFERVKQEDWDTPNCDDWVEVLQDAVQQYKPNQVVLVAHSLACIAVTFWAQKYKTSIKGALLVAPADTEAASFPKGVTGFAPIPMEKLPFKSVLVSSSNDSYISAKRAQQLARAWGSQYVNLGLAGHINSTSGYGRWDEGLELLRSLCGTTRL</sequence>
<dbReference type="Proteomes" id="UP000033109">
    <property type="component" value="Chromosome"/>
</dbReference>
<evidence type="ECO:0000313" key="2">
    <source>
        <dbReference type="Proteomes" id="UP000033109"/>
    </source>
</evidence>
<dbReference type="PATRIC" id="fig|400092.3.peg.2723"/>
<proteinExistence type="predicted"/>
<dbReference type="InterPro" id="IPR029058">
    <property type="entry name" value="AB_hydrolase_fold"/>
</dbReference>
<evidence type="ECO:0008006" key="3">
    <source>
        <dbReference type="Google" id="ProtNLM"/>
    </source>
</evidence>
<dbReference type="EMBL" id="CP009621">
    <property type="protein sequence ID" value="AKD03785.1"/>
    <property type="molecule type" value="Genomic_DNA"/>
</dbReference>